<dbReference type="AlphaFoldDB" id="G3A5I1"/>
<reference evidence="1" key="1">
    <citation type="journal article" date="2011" name="PLoS ONE">
        <title>Ralstonia syzygii, the Blood Disease Bacterium and some Asian R. solanacearum strains form a single genomic species despite divergent lifestyles.</title>
        <authorList>
            <person name="Remenant B."/>
            <person name="de Cambiaire J.C."/>
            <person name="Cellier G."/>
            <person name="Jacobs J.M."/>
            <person name="Mangenot S."/>
            <person name="Barbe V."/>
            <person name="Lajus A."/>
            <person name="Vallenet D."/>
            <person name="Medigue C."/>
            <person name="Fegan M."/>
            <person name="Allen C."/>
            <person name="Prior P."/>
        </authorList>
    </citation>
    <scope>NUCLEOTIDE SEQUENCE</scope>
    <source>
        <strain evidence="1">R24</strain>
    </source>
</reference>
<reference evidence="1" key="2">
    <citation type="submission" date="2011-04" db="EMBL/GenBank/DDBJ databases">
        <authorList>
            <person name="Genoscope - CEA"/>
        </authorList>
    </citation>
    <scope>NUCLEOTIDE SEQUENCE</scope>
    <source>
        <strain evidence="1">R24</strain>
    </source>
</reference>
<protein>
    <submittedName>
        <fullName evidence="1">Uncharacterized protein</fullName>
    </submittedName>
</protein>
<accession>G3A5I1</accession>
<organism evidence="1">
    <name type="scientific">Ralstonia syzygii R24</name>
    <dbReference type="NCBI Taxonomy" id="907261"/>
    <lineage>
        <taxon>Bacteria</taxon>
        <taxon>Pseudomonadati</taxon>
        <taxon>Pseudomonadota</taxon>
        <taxon>Betaproteobacteria</taxon>
        <taxon>Burkholderiales</taxon>
        <taxon>Burkholderiaceae</taxon>
        <taxon>Ralstonia</taxon>
        <taxon>Ralstonia solanacearum species complex</taxon>
    </lineage>
</organism>
<dbReference type="EMBL" id="FR854088">
    <property type="protein sequence ID" value="CCA89213.1"/>
    <property type="molecule type" value="Genomic_DNA"/>
</dbReference>
<name>G3A5I1_9RALS</name>
<gene>
    <name evidence="1" type="ORF">RALSY_30986</name>
</gene>
<sequence>MDHSALQLFAPLIGLAYVFRLPHAGTGFGW</sequence>
<evidence type="ECO:0000313" key="1">
    <source>
        <dbReference type="EMBL" id="CCA89213.1"/>
    </source>
</evidence>
<proteinExistence type="predicted"/>